<dbReference type="InterPro" id="IPR013785">
    <property type="entry name" value="Aldolase_TIM"/>
</dbReference>
<evidence type="ECO:0000259" key="1">
    <source>
        <dbReference type="Pfam" id="PF02581"/>
    </source>
</evidence>
<dbReference type="Gene3D" id="3.20.20.70">
    <property type="entry name" value="Aldolase class I"/>
    <property type="match status" value="1"/>
</dbReference>
<protein>
    <submittedName>
        <fullName evidence="2">Thiamine monophosphate synthase</fullName>
    </submittedName>
</protein>
<dbReference type="EMBL" id="JRVC01000007">
    <property type="protein sequence ID" value="KHS47011.1"/>
    <property type="molecule type" value="Genomic_DNA"/>
</dbReference>
<sequence length="177" mass="19303">MRKRQTIAKRVPRRVLLSDARNDAGLERAIARLGHGDALVFRHYHLDRAPRRTRFVTLARLARRRGVMVIGARVPRMWHVDGVYGGAREIMAGSGLRLATAHSLQEIAAAARAMADAILLSPVYPTRSHPGGKVLGPVRFLMLARLSPLPVIALGGMTRARAAHLPVHGWAAIDGLA</sequence>
<dbReference type="RefSeq" id="WP_052242268.1">
    <property type="nucleotide sequence ID" value="NZ_JRVC01000007.1"/>
</dbReference>
<accession>A0A0B9A8R8</accession>
<dbReference type="STRING" id="48936.NJ75_01847"/>
<comment type="caution">
    <text evidence="2">The sequence shown here is derived from an EMBL/GenBank/DDBJ whole genome shotgun (WGS) entry which is preliminary data.</text>
</comment>
<dbReference type="GO" id="GO:0009228">
    <property type="term" value="P:thiamine biosynthetic process"/>
    <property type="evidence" value="ECO:0007669"/>
    <property type="project" value="UniProtKB-KW"/>
</dbReference>
<dbReference type="PATRIC" id="fig|48936.3.peg.1862"/>
<dbReference type="Pfam" id="PF02581">
    <property type="entry name" value="TMP-TENI"/>
    <property type="match status" value="1"/>
</dbReference>
<proteinExistence type="predicted"/>
<feature type="domain" description="Thiamine phosphate synthase/TenI" evidence="1">
    <location>
        <begin position="38"/>
        <end position="169"/>
    </location>
</feature>
<evidence type="ECO:0000313" key="2">
    <source>
        <dbReference type="EMBL" id="KHS47011.1"/>
    </source>
</evidence>
<dbReference type="SUPFAM" id="SSF51391">
    <property type="entry name" value="Thiamin phosphate synthase"/>
    <property type="match status" value="1"/>
</dbReference>
<organism evidence="2 3">
    <name type="scientific">Novosphingobium subterraneum</name>
    <dbReference type="NCBI Taxonomy" id="48936"/>
    <lineage>
        <taxon>Bacteria</taxon>
        <taxon>Pseudomonadati</taxon>
        <taxon>Pseudomonadota</taxon>
        <taxon>Alphaproteobacteria</taxon>
        <taxon>Sphingomonadales</taxon>
        <taxon>Sphingomonadaceae</taxon>
        <taxon>Novosphingobium</taxon>
    </lineage>
</organism>
<reference evidence="2 3" key="1">
    <citation type="submission" date="2014-10" db="EMBL/GenBank/DDBJ databases">
        <title>Draft genome sequence of Novosphingobium subterraneum DSM 12447.</title>
        <authorList>
            <person name="Gan H.M."/>
            <person name="Gan H.Y."/>
            <person name="Savka M.A."/>
        </authorList>
    </citation>
    <scope>NUCLEOTIDE SEQUENCE [LARGE SCALE GENOMIC DNA]</scope>
    <source>
        <strain evidence="2 3">DSM 12447</strain>
    </source>
</reference>
<name>A0A0B9A8R8_9SPHN</name>
<dbReference type="InterPro" id="IPR036206">
    <property type="entry name" value="ThiamineP_synth_sf"/>
</dbReference>
<gene>
    <name evidence="2" type="ORF">NJ75_01847</name>
</gene>
<dbReference type="AlphaFoldDB" id="A0A0B9A8R8"/>
<dbReference type="InterPro" id="IPR022998">
    <property type="entry name" value="ThiamineP_synth_TenI"/>
</dbReference>
<dbReference type="Proteomes" id="UP000031338">
    <property type="component" value="Unassembled WGS sequence"/>
</dbReference>
<keyword evidence="3" id="KW-1185">Reference proteome</keyword>
<dbReference type="CDD" id="cd00564">
    <property type="entry name" value="TMP_TenI"/>
    <property type="match status" value="1"/>
</dbReference>
<evidence type="ECO:0000313" key="3">
    <source>
        <dbReference type="Proteomes" id="UP000031338"/>
    </source>
</evidence>